<evidence type="ECO:0000256" key="3">
    <source>
        <dbReference type="ARBA" id="ARBA00023002"/>
    </source>
</evidence>
<dbReference type="EC" id="1.1.1.346" evidence="5"/>
<evidence type="ECO:0000256" key="1">
    <source>
        <dbReference type="ARBA" id="ARBA00007905"/>
    </source>
</evidence>
<dbReference type="PANTHER" id="PTHR43827:SF3">
    <property type="entry name" value="NADP-DEPENDENT OXIDOREDUCTASE DOMAIN-CONTAINING PROTEIN"/>
    <property type="match status" value="1"/>
</dbReference>
<dbReference type="RefSeq" id="WP_342853926.1">
    <property type="nucleotide sequence ID" value="NZ_JBBMRA010000003.1"/>
</dbReference>
<keyword evidence="6" id="KW-1185">Reference proteome</keyword>
<protein>
    <submittedName>
        <fullName evidence="5">2,5-didehydrogluconate reductase DkgB</fullName>
        <ecNumber evidence="5">1.1.1.346</ecNumber>
    </submittedName>
</protein>
<comment type="similarity">
    <text evidence="1">Belongs to the aldo/keto reductase family.</text>
</comment>
<dbReference type="InterPro" id="IPR020471">
    <property type="entry name" value="AKR"/>
</dbReference>
<feature type="domain" description="NADP-dependent oxidoreductase" evidence="4">
    <location>
        <begin position="7"/>
        <end position="249"/>
    </location>
</feature>
<dbReference type="InterPro" id="IPR023210">
    <property type="entry name" value="NADP_OxRdtase_dom"/>
</dbReference>
<evidence type="ECO:0000259" key="4">
    <source>
        <dbReference type="Pfam" id="PF00248"/>
    </source>
</evidence>
<dbReference type="InterPro" id="IPR018170">
    <property type="entry name" value="Aldo/ket_reductase_CS"/>
</dbReference>
<name>A0ABU9TRC1_9GAMM</name>
<dbReference type="GO" id="GO:0016491">
    <property type="term" value="F:oxidoreductase activity"/>
    <property type="evidence" value="ECO:0007669"/>
    <property type="project" value="UniProtKB-KW"/>
</dbReference>
<dbReference type="EMBL" id="JBBMRA010000003">
    <property type="protein sequence ID" value="MEM5535774.1"/>
    <property type="molecule type" value="Genomic_DNA"/>
</dbReference>
<dbReference type="Proteomes" id="UP001449225">
    <property type="component" value="Unassembled WGS sequence"/>
</dbReference>
<organism evidence="5 6">
    <name type="scientific">Neptuniibacter pectenicola</name>
    <dbReference type="NCBI Taxonomy" id="1806669"/>
    <lineage>
        <taxon>Bacteria</taxon>
        <taxon>Pseudomonadati</taxon>
        <taxon>Pseudomonadota</taxon>
        <taxon>Gammaproteobacteria</taxon>
        <taxon>Oceanospirillales</taxon>
        <taxon>Oceanospirillaceae</taxon>
        <taxon>Neptuniibacter</taxon>
    </lineage>
</organism>
<evidence type="ECO:0000313" key="6">
    <source>
        <dbReference type="Proteomes" id="UP001449225"/>
    </source>
</evidence>
<keyword evidence="2" id="KW-0521">NADP</keyword>
<dbReference type="NCBIfam" id="NF008377">
    <property type="entry name" value="PRK11172.1"/>
    <property type="match status" value="1"/>
</dbReference>
<proteinExistence type="inferred from homology"/>
<comment type="caution">
    <text evidence="5">The sequence shown here is derived from an EMBL/GenBank/DDBJ whole genome shotgun (WGS) entry which is preliminary data.</text>
</comment>
<dbReference type="InterPro" id="IPR036812">
    <property type="entry name" value="NAD(P)_OxRdtase_dom_sf"/>
</dbReference>
<dbReference type="Gene3D" id="3.20.20.100">
    <property type="entry name" value="NADP-dependent oxidoreductase domain"/>
    <property type="match status" value="1"/>
</dbReference>
<dbReference type="SUPFAM" id="SSF51430">
    <property type="entry name" value="NAD(P)-linked oxidoreductase"/>
    <property type="match status" value="1"/>
</dbReference>
<dbReference type="PROSITE" id="PS00798">
    <property type="entry name" value="ALDOKETO_REDUCTASE_1"/>
    <property type="match status" value="1"/>
</dbReference>
<gene>
    <name evidence="5" type="primary">dkgB</name>
    <name evidence="5" type="ORF">WNY58_05135</name>
</gene>
<accession>A0ABU9TRC1</accession>
<dbReference type="PRINTS" id="PR00069">
    <property type="entry name" value="ALDKETRDTASE"/>
</dbReference>
<evidence type="ECO:0000256" key="2">
    <source>
        <dbReference type="ARBA" id="ARBA00022857"/>
    </source>
</evidence>
<sequence length="267" mass="29562">MKTMPSLGMGTFRLEGEVAYNAVKMALETGYRHIDTAQIYGNEAEVGQAIADSGLARDEFFLTTKVWLDNLGTEVFKSSVEESLRKLQVEAVDLLLIHWPDVSGKVGMDSYLQQLLEVQRQGLTRLIGVSNFTNAQLDKAVEILGADAILTNQVEVHPYLQNRRVIDHCKAKGIQVTGFMPLAVGKVMQDEVLQAIAATHNVTVAEVVLAWQLQQNLVTIPSSTKRVNLETNLKSVKLVLSDDEMAKIALLDKGERIANPEFSPEWD</sequence>
<reference evidence="5 6" key="1">
    <citation type="submission" date="2024-03" db="EMBL/GenBank/DDBJ databases">
        <title>Community enrichment and isolation of bacterial strains for fucoidan degradation.</title>
        <authorList>
            <person name="Sichert A."/>
        </authorList>
    </citation>
    <scope>NUCLEOTIDE SEQUENCE [LARGE SCALE GENOMIC DNA]</scope>
    <source>
        <strain evidence="5 6">AS76</strain>
    </source>
</reference>
<evidence type="ECO:0000313" key="5">
    <source>
        <dbReference type="EMBL" id="MEM5535774.1"/>
    </source>
</evidence>
<dbReference type="PIRSF" id="PIRSF000097">
    <property type="entry name" value="AKR"/>
    <property type="match status" value="1"/>
</dbReference>
<dbReference type="Pfam" id="PF00248">
    <property type="entry name" value="Aldo_ket_red"/>
    <property type="match status" value="1"/>
</dbReference>
<keyword evidence="3 5" id="KW-0560">Oxidoreductase</keyword>
<dbReference type="PROSITE" id="PS00062">
    <property type="entry name" value="ALDOKETO_REDUCTASE_2"/>
    <property type="match status" value="1"/>
</dbReference>
<dbReference type="PANTHER" id="PTHR43827">
    <property type="entry name" value="2,5-DIKETO-D-GLUCONIC ACID REDUCTASE"/>
    <property type="match status" value="1"/>
</dbReference>